<feature type="transmembrane region" description="Helical" evidence="1">
    <location>
        <begin position="306"/>
        <end position="325"/>
    </location>
</feature>
<keyword evidence="1" id="KW-0472">Membrane</keyword>
<keyword evidence="1" id="KW-1133">Transmembrane helix</keyword>
<proteinExistence type="predicted"/>
<dbReference type="InterPro" id="IPR006747">
    <property type="entry name" value="DUF599"/>
</dbReference>
<feature type="transmembrane region" description="Helical" evidence="1">
    <location>
        <begin position="263"/>
        <end position="286"/>
    </location>
</feature>
<dbReference type="EMBL" id="QPKB01000006">
    <property type="protein sequence ID" value="RWR87755.1"/>
    <property type="molecule type" value="Genomic_DNA"/>
</dbReference>
<evidence type="ECO:0000313" key="2">
    <source>
        <dbReference type="EMBL" id="RWR87755.1"/>
    </source>
</evidence>
<feature type="transmembrane region" description="Helical" evidence="1">
    <location>
        <begin position="114"/>
        <end position="135"/>
    </location>
</feature>
<feature type="transmembrane region" description="Helical" evidence="1">
    <location>
        <begin position="71"/>
        <end position="94"/>
    </location>
</feature>
<dbReference type="Proteomes" id="UP000283530">
    <property type="component" value="Unassembled WGS sequence"/>
</dbReference>
<feature type="transmembrane region" description="Helical" evidence="1">
    <location>
        <begin position="6"/>
        <end position="26"/>
    </location>
</feature>
<keyword evidence="1 2" id="KW-0812">Transmembrane</keyword>
<dbReference type="PANTHER" id="PTHR31168:SF1">
    <property type="entry name" value="DUF599 FAMILY PROTEIN"/>
    <property type="match status" value="1"/>
</dbReference>
<evidence type="ECO:0000256" key="1">
    <source>
        <dbReference type="SAM" id="Phobius"/>
    </source>
</evidence>
<evidence type="ECO:0000313" key="3">
    <source>
        <dbReference type="Proteomes" id="UP000283530"/>
    </source>
</evidence>
<protein>
    <submittedName>
        <fullName evidence="2">Putative transmembrane protein</fullName>
    </submittedName>
</protein>
<organism evidence="2 3">
    <name type="scientific">Cinnamomum micranthum f. kanehirae</name>
    <dbReference type="NCBI Taxonomy" id="337451"/>
    <lineage>
        <taxon>Eukaryota</taxon>
        <taxon>Viridiplantae</taxon>
        <taxon>Streptophyta</taxon>
        <taxon>Embryophyta</taxon>
        <taxon>Tracheophyta</taxon>
        <taxon>Spermatophyta</taxon>
        <taxon>Magnoliopsida</taxon>
        <taxon>Magnoliidae</taxon>
        <taxon>Laurales</taxon>
        <taxon>Lauraceae</taxon>
        <taxon>Cinnamomum</taxon>
    </lineage>
</organism>
<keyword evidence="3" id="KW-1185">Reference proteome</keyword>
<feature type="transmembrane region" description="Helical" evidence="1">
    <location>
        <begin position="378"/>
        <end position="401"/>
    </location>
</feature>
<dbReference type="PANTHER" id="PTHR31168">
    <property type="entry name" value="OS02G0292800 PROTEIN"/>
    <property type="match status" value="1"/>
</dbReference>
<accession>A0A443PAE9</accession>
<dbReference type="AlphaFoldDB" id="A0A443PAE9"/>
<feature type="transmembrane region" description="Helical" evidence="1">
    <location>
        <begin position="186"/>
        <end position="209"/>
    </location>
</feature>
<dbReference type="Pfam" id="PF04654">
    <property type="entry name" value="DUF599"/>
    <property type="match status" value="2"/>
</dbReference>
<reference evidence="2 3" key="1">
    <citation type="journal article" date="2019" name="Nat. Plants">
        <title>Stout camphor tree genome fills gaps in understanding of flowering plant genome evolution.</title>
        <authorList>
            <person name="Chaw S.M."/>
            <person name="Liu Y.C."/>
            <person name="Wu Y.W."/>
            <person name="Wang H.Y."/>
            <person name="Lin C.I."/>
            <person name="Wu C.S."/>
            <person name="Ke H.M."/>
            <person name="Chang L.Y."/>
            <person name="Hsu C.Y."/>
            <person name="Yang H.T."/>
            <person name="Sudianto E."/>
            <person name="Hsu M.H."/>
            <person name="Wu K.P."/>
            <person name="Wang L.N."/>
            <person name="Leebens-Mack J.H."/>
            <person name="Tsai I.J."/>
        </authorList>
    </citation>
    <scope>NUCLEOTIDE SEQUENCE [LARGE SCALE GENOMIC DNA]</scope>
    <source>
        <strain evidence="3">cv. Chaw 1501</strain>
        <tissue evidence="2">Young leaves</tissue>
    </source>
</reference>
<gene>
    <name evidence="2" type="ORF">CKAN_01671100</name>
</gene>
<dbReference type="OrthoDB" id="761598at2759"/>
<comment type="caution">
    <text evidence="2">The sequence shown here is derived from an EMBL/GenBank/DDBJ whole genome shotgun (WGS) entry which is preliminary data.</text>
</comment>
<name>A0A443PAE9_9MAGN</name>
<sequence>MKKQILDIVLVPMGISVMVAYNIWLFHRVAKYPKKTVMGINALNRQIWVRAMMQNMSKNGILAVQTLRNNIMASTLLATMAIMLSSLIAVLMTGGGGMSTVRRHGLVYGDTSDLLFAIKSFSILLCFLVAFLFNVQSIRFYSHASMLINVERSPHLSADYVWSAVNRASLFWSLGLRAFYFSFPMFLWMFGPIPMFVCCLVLVVLLYFLDVSFDEREIGDEDSYHIWLLYRIGKHPMKTVIGINAVNRQIWVRTMMQTLRNNIMASTLLASTAIMLSSLIAVLMTGGGGMSAVRRHGLVYGDTSDLGFAIKSFSILICFLVAFLFNVQSIRYYSHASILINVGRSPHLSADYVGRAVNRGSYFWSLGLRAFYFSFPMFLWVFGPIPMFVCCLVLVFLLYFLDVSFDWRVIGDEKHEEEEC</sequence>